<evidence type="ECO:0000313" key="2">
    <source>
        <dbReference type="EMBL" id="OGG72983.1"/>
    </source>
</evidence>
<sequence>MSTQNATKARNNPLWIFALACIIVTVIWAFGVGFVAIYSGKAVNEGVRIIFAATALLGGLIGGVIGYLQRD</sequence>
<keyword evidence="1" id="KW-0812">Transmembrane</keyword>
<feature type="transmembrane region" description="Helical" evidence="1">
    <location>
        <begin position="12"/>
        <end position="37"/>
    </location>
</feature>
<reference evidence="2 3" key="1">
    <citation type="journal article" date="2016" name="Nat. Commun.">
        <title>Thousands of microbial genomes shed light on interconnected biogeochemical processes in an aquifer system.</title>
        <authorList>
            <person name="Anantharaman K."/>
            <person name="Brown C.T."/>
            <person name="Hug L.A."/>
            <person name="Sharon I."/>
            <person name="Castelle C.J."/>
            <person name="Probst A.J."/>
            <person name="Thomas B.C."/>
            <person name="Singh A."/>
            <person name="Wilkins M.J."/>
            <person name="Karaoz U."/>
            <person name="Brodie E.L."/>
            <person name="Williams K.H."/>
            <person name="Hubbard S.S."/>
            <person name="Banfield J.F."/>
        </authorList>
    </citation>
    <scope>NUCLEOTIDE SEQUENCE [LARGE SCALE GENOMIC DNA]</scope>
</reference>
<feature type="transmembrane region" description="Helical" evidence="1">
    <location>
        <begin position="49"/>
        <end position="68"/>
    </location>
</feature>
<evidence type="ECO:0000256" key="1">
    <source>
        <dbReference type="SAM" id="Phobius"/>
    </source>
</evidence>
<dbReference type="EMBL" id="MFLY01000018">
    <property type="protein sequence ID" value="OGG72983.1"/>
    <property type="molecule type" value="Genomic_DNA"/>
</dbReference>
<keyword evidence="1" id="KW-1133">Transmembrane helix</keyword>
<dbReference type="Proteomes" id="UP000177306">
    <property type="component" value="Unassembled WGS sequence"/>
</dbReference>
<organism evidence="2 3">
    <name type="scientific">Candidatus Kaiserbacteria bacterium RIFCSPLOWO2_01_FULL_53_17</name>
    <dbReference type="NCBI Taxonomy" id="1798511"/>
    <lineage>
        <taxon>Bacteria</taxon>
        <taxon>Candidatus Kaiseribacteriota</taxon>
    </lineage>
</organism>
<accession>A0A1F6EH72</accession>
<evidence type="ECO:0000313" key="3">
    <source>
        <dbReference type="Proteomes" id="UP000177306"/>
    </source>
</evidence>
<name>A0A1F6EH72_9BACT</name>
<proteinExistence type="predicted"/>
<dbReference type="AlphaFoldDB" id="A0A1F6EH72"/>
<protein>
    <submittedName>
        <fullName evidence="2">Uncharacterized protein</fullName>
    </submittedName>
</protein>
<comment type="caution">
    <text evidence="2">The sequence shown here is derived from an EMBL/GenBank/DDBJ whole genome shotgun (WGS) entry which is preliminary data.</text>
</comment>
<gene>
    <name evidence="2" type="ORF">A3A38_04550</name>
</gene>
<keyword evidence="1" id="KW-0472">Membrane</keyword>